<dbReference type="Pfam" id="PF02225">
    <property type="entry name" value="PA"/>
    <property type="match status" value="1"/>
</dbReference>
<feature type="signal peptide" evidence="2">
    <location>
        <begin position="1"/>
        <end position="34"/>
    </location>
</feature>
<feature type="domain" description="Peptidase M28" evidence="4">
    <location>
        <begin position="267"/>
        <end position="484"/>
    </location>
</feature>
<feature type="compositionally biased region" description="Basic residues" evidence="1">
    <location>
        <begin position="538"/>
        <end position="547"/>
    </location>
</feature>
<protein>
    <submittedName>
        <fullName evidence="5">Aminopeptidase</fullName>
    </submittedName>
</protein>
<dbReference type="InterPro" id="IPR046450">
    <property type="entry name" value="PA_dom_sf"/>
</dbReference>
<keyword evidence="6" id="KW-1185">Reference proteome</keyword>
<dbReference type="RefSeq" id="WP_234661451.1">
    <property type="nucleotide sequence ID" value="NZ_AP027734.1"/>
</dbReference>
<dbReference type="GO" id="GO:0004177">
    <property type="term" value="F:aminopeptidase activity"/>
    <property type="evidence" value="ECO:0007669"/>
    <property type="project" value="UniProtKB-KW"/>
</dbReference>
<evidence type="ECO:0000313" key="6">
    <source>
        <dbReference type="Proteomes" id="UP001321477"/>
    </source>
</evidence>
<dbReference type="EMBL" id="AP027734">
    <property type="protein sequence ID" value="BDZ53488.1"/>
    <property type="molecule type" value="Genomic_DNA"/>
</dbReference>
<dbReference type="Gene3D" id="3.40.630.10">
    <property type="entry name" value="Zn peptidases"/>
    <property type="match status" value="2"/>
</dbReference>
<evidence type="ECO:0000256" key="2">
    <source>
        <dbReference type="SAM" id="SignalP"/>
    </source>
</evidence>
<feature type="region of interest" description="Disordered" evidence="1">
    <location>
        <begin position="513"/>
        <end position="547"/>
    </location>
</feature>
<gene>
    <name evidence="5" type="primary">lap</name>
    <name evidence="5" type="ORF">GCM10025870_05610</name>
</gene>
<dbReference type="Proteomes" id="UP001321477">
    <property type="component" value="Chromosome"/>
</dbReference>
<dbReference type="PROSITE" id="PS51318">
    <property type="entry name" value="TAT"/>
    <property type="match status" value="1"/>
</dbReference>
<reference evidence="6" key="1">
    <citation type="journal article" date="2019" name="Int. J. Syst. Evol. Microbiol.">
        <title>The Global Catalogue of Microorganisms (GCM) 10K type strain sequencing project: providing services to taxonomists for standard genome sequencing and annotation.</title>
        <authorList>
            <consortium name="The Broad Institute Genomics Platform"/>
            <consortium name="The Broad Institute Genome Sequencing Center for Infectious Disease"/>
            <person name="Wu L."/>
            <person name="Ma J."/>
        </authorList>
    </citation>
    <scope>NUCLEOTIDE SEQUENCE [LARGE SCALE GENOMIC DNA]</scope>
    <source>
        <strain evidence="6">NBRC 109019</strain>
    </source>
</reference>
<dbReference type="PANTHER" id="PTHR12147">
    <property type="entry name" value="METALLOPEPTIDASE M28 FAMILY MEMBER"/>
    <property type="match status" value="1"/>
</dbReference>
<keyword evidence="5" id="KW-0378">Hydrolase</keyword>
<dbReference type="InterPro" id="IPR003137">
    <property type="entry name" value="PA_domain"/>
</dbReference>
<evidence type="ECO:0000259" key="4">
    <source>
        <dbReference type="Pfam" id="PF04389"/>
    </source>
</evidence>
<dbReference type="SUPFAM" id="SSF53187">
    <property type="entry name" value="Zn-dependent exopeptidases"/>
    <property type="match status" value="1"/>
</dbReference>
<organism evidence="5 6">
    <name type="scientific">Agromyces marinus</name>
    <dbReference type="NCBI Taxonomy" id="1389020"/>
    <lineage>
        <taxon>Bacteria</taxon>
        <taxon>Bacillati</taxon>
        <taxon>Actinomycetota</taxon>
        <taxon>Actinomycetes</taxon>
        <taxon>Micrococcales</taxon>
        <taxon>Microbacteriaceae</taxon>
        <taxon>Agromyces</taxon>
    </lineage>
</organism>
<dbReference type="PANTHER" id="PTHR12147:SF26">
    <property type="entry name" value="PEPTIDASE M28 DOMAIN-CONTAINING PROTEIN"/>
    <property type="match status" value="1"/>
</dbReference>
<feature type="chain" id="PRO_5045634809" evidence="2">
    <location>
        <begin position="35"/>
        <end position="547"/>
    </location>
</feature>
<dbReference type="Pfam" id="PF04389">
    <property type="entry name" value="Peptidase_M28"/>
    <property type="match status" value="1"/>
</dbReference>
<evidence type="ECO:0000256" key="1">
    <source>
        <dbReference type="SAM" id="MobiDB-lite"/>
    </source>
</evidence>
<name>A0ABN6Y8D9_9MICO</name>
<dbReference type="InterPro" id="IPR006311">
    <property type="entry name" value="TAT_signal"/>
</dbReference>
<accession>A0ABN6Y8D9</accession>
<evidence type="ECO:0000313" key="5">
    <source>
        <dbReference type="EMBL" id="BDZ53488.1"/>
    </source>
</evidence>
<keyword evidence="2" id="KW-0732">Signal</keyword>
<evidence type="ECO:0000259" key="3">
    <source>
        <dbReference type="Pfam" id="PF02225"/>
    </source>
</evidence>
<feature type="domain" description="PA" evidence="3">
    <location>
        <begin position="142"/>
        <end position="246"/>
    </location>
</feature>
<sequence>MYHTKRLSRRAAVLATSATTVAALALVPAGAAFAAPGGNSCDTRNNNTVQKLLECVDADGAMEHLQALQSIADANDDNRAAGTSGYEASVDYVVDVLEDAGWDVSTESFPYTYVGPSTLTQLAPITAEYETGPFTGSGAGDVTGTVIPVDVMLGLGNTSTSGCDVADFAGLDFSGQADIALVQRGTCPFADKALNAEAAGAEAVIIFNQGNTTGDDRNGLIVGTLGGSSVVGIPVVGASYEQGVALSQAGSIANVFVPAPEERPQKNVIAEKKGVNDDNVVMAGAHLDSVQAGPGINDNGSGSAALLELAQSIEKLKPQNTIRLAWWGAEESGLIGSEEYVAGLSQEEQDRIALYLNFDMVASPNYIFMVYDGDESGWLAPTGVPIPDGSTAIEKLFESYYTSVGEPYDDAQFSGRSDYDAFIRVGIPAGGLFTGAEVVKTAEQESIWGGVAGESYDQCYHQACDTIDNVNAHALGVNADAVALAVLAYSYSTESVNGVKGTAVPGGLNLPAPAGPEGTIGGNAGGLDPDLVDEDGHGHHHGPHETE</sequence>
<dbReference type="Gene3D" id="3.50.30.30">
    <property type="match status" value="1"/>
</dbReference>
<keyword evidence="5" id="KW-0645">Protease</keyword>
<dbReference type="InterPro" id="IPR007484">
    <property type="entry name" value="Peptidase_M28"/>
</dbReference>
<proteinExistence type="predicted"/>
<dbReference type="SUPFAM" id="SSF52025">
    <property type="entry name" value="PA domain"/>
    <property type="match status" value="1"/>
</dbReference>
<dbReference type="InterPro" id="IPR045175">
    <property type="entry name" value="M28_fam"/>
</dbReference>
<keyword evidence="5" id="KW-0031">Aminopeptidase</keyword>